<dbReference type="GO" id="GO:0006412">
    <property type="term" value="P:translation"/>
    <property type="evidence" value="ECO:0007669"/>
    <property type="project" value="UniProtKB-UniRule"/>
</dbReference>
<protein>
    <recommendedName>
        <fullName evidence="5">Large ribosomal subunit protein uL30</fullName>
    </recommendedName>
</protein>
<dbReference type="NCBIfam" id="TIGR01308">
    <property type="entry name" value="rpmD_bact"/>
    <property type="match status" value="1"/>
</dbReference>
<dbReference type="PANTHER" id="PTHR15892:SF2">
    <property type="entry name" value="LARGE RIBOSOMAL SUBUNIT PROTEIN UL30M"/>
    <property type="match status" value="1"/>
</dbReference>
<sequence>MMSNKTIDIKLVKSSIGRLPNHKKCVKGLGFRKLQQTVSVEDTPSNRGMINKIRDMLEITES</sequence>
<name>A0A368BMQ0_9GAMM</name>
<dbReference type="CDD" id="cd01658">
    <property type="entry name" value="Ribosomal_L30"/>
    <property type="match status" value="1"/>
</dbReference>
<reference evidence="7 8" key="1">
    <citation type="journal article" date="2018" name="Microbiome">
        <title>Fine metagenomic profile of the Mediterranean stratified and mixed water columns revealed by assembly and recruitment.</title>
        <authorList>
            <person name="Haro-Moreno J.M."/>
            <person name="Lopez-Perez M."/>
            <person name="De La Torre J.R."/>
            <person name="Picazo A."/>
            <person name="Camacho A."/>
            <person name="Rodriguez-Valera F."/>
        </authorList>
    </citation>
    <scope>NUCLEOTIDE SEQUENCE [LARGE SCALE GENOMIC DNA]</scope>
    <source>
        <strain evidence="7">MED-G84</strain>
    </source>
</reference>
<dbReference type="SUPFAM" id="SSF55129">
    <property type="entry name" value="Ribosomal protein L30p/L7e"/>
    <property type="match status" value="1"/>
</dbReference>
<comment type="similarity">
    <text evidence="1 5">Belongs to the universal ribosomal protein uL30 family.</text>
</comment>
<evidence type="ECO:0000313" key="8">
    <source>
        <dbReference type="Proteomes" id="UP000253032"/>
    </source>
</evidence>
<dbReference type="PANTHER" id="PTHR15892">
    <property type="entry name" value="MITOCHONDRIAL RIBOSOMAL PROTEIN L30"/>
    <property type="match status" value="1"/>
</dbReference>
<evidence type="ECO:0000256" key="3">
    <source>
        <dbReference type="ARBA" id="ARBA00022980"/>
    </source>
</evidence>
<dbReference type="InterPro" id="IPR005996">
    <property type="entry name" value="Ribosomal_uL30_bac-type"/>
</dbReference>
<dbReference type="Proteomes" id="UP000253032">
    <property type="component" value="Unassembled WGS sequence"/>
</dbReference>
<dbReference type="Pfam" id="PF00327">
    <property type="entry name" value="Ribosomal_L30"/>
    <property type="match status" value="1"/>
</dbReference>
<dbReference type="GO" id="GO:0022625">
    <property type="term" value="C:cytosolic large ribosomal subunit"/>
    <property type="evidence" value="ECO:0007669"/>
    <property type="project" value="TreeGrafter"/>
</dbReference>
<evidence type="ECO:0000256" key="2">
    <source>
        <dbReference type="ARBA" id="ARBA00011838"/>
    </source>
</evidence>
<dbReference type="EMBL" id="QOPC01000008">
    <property type="protein sequence ID" value="RCL38570.1"/>
    <property type="molecule type" value="Genomic_DNA"/>
</dbReference>
<evidence type="ECO:0000256" key="4">
    <source>
        <dbReference type="ARBA" id="ARBA00023274"/>
    </source>
</evidence>
<feature type="domain" description="Large ribosomal subunit protein uL30-like ferredoxin-like fold" evidence="6">
    <location>
        <begin position="9"/>
        <end position="56"/>
    </location>
</feature>
<dbReference type="InterPro" id="IPR036919">
    <property type="entry name" value="Ribo_uL30_ferredoxin-like_sf"/>
</dbReference>
<comment type="caution">
    <text evidence="7">The sequence shown here is derived from an EMBL/GenBank/DDBJ whole genome shotgun (WGS) entry which is preliminary data.</text>
</comment>
<evidence type="ECO:0000256" key="5">
    <source>
        <dbReference type="HAMAP-Rule" id="MF_01371"/>
    </source>
</evidence>
<dbReference type="PIRSF" id="PIRSF002211">
    <property type="entry name" value="Ribosomal_L30_bac-type"/>
    <property type="match status" value="1"/>
</dbReference>
<accession>A0A368BMQ0</accession>
<dbReference type="AlphaFoldDB" id="A0A368BMQ0"/>
<proteinExistence type="inferred from homology"/>
<keyword evidence="3 5" id="KW-0689">Ribosomal protein</keyword>
<evidence type="ECO:0000259" key="6">
    <source>
        <dbReference type="Pfam" id="PF00327"/>
    </source>
</evidence>
<dbReference type="InterPro" id="IPR016082">
    <property type="entry name" value="Ribosomal_uL30_ferredoxin-like"/>
</dbReference>
<dbReference type="HAMAP" id="MF_01371_B">
    <property type="entry name" value="Ribosomal_uL30_B"/>
    <property type="match status" value="1"/>
</dbReference>
<organism evidence="7 8">
    <name type="scientific">SAR86 cluster bacterium</name>
    <dbReference type="NCBI Taxonomy" id="2030880"/>
    <lineage>
        <taxon>Bacteria</taxon>
        <taxon>Pseudomonadati</taxon>
        <taxon>Pseudomonadota</taxon>
        <taxon>Gammaproteobacteria</taxon>
        <taxon>SAR86 cluster</taxon>
    </lineage>
</organism>
<gene>
    <name evidence="5" type="primary">rpmD</name>
    <name evidence="7" type="ORF">DBW98_02045</name>
</gene>
<evidence type="ECO:0000256" key="1">
    <source>
        <dbReference type="ARBA" id="ARBA00007594"/>
    </source>
</evidence>
<comment type="subunit">
    <text evidence="2 5">Part of the 50S ribosomal subunit.</text>
</comment>
<dbReference type="Gene3D" id="3.30.1390.20">
    <property type="entry name" value="Ribosomal protein L30, ferredoxin-like fold domain"/>
    <property type="match status" value="1"/>
</dbReference>
<keyword evidence="4 5" id="KW-0687">Ribonucleoprotein</keyword>
<dbReference type="GO" id="GO:0003735">
    <property type="term" value="F:structural constituent of ribosome"/>
    <property type="evidence" value="ECO:0007669"/>
    <property type="project" value="InterPro"/>
</dbReference>
<evidence type="ECO:0000313" key="7">
    <source>
        <dbReference type="EMBL" id="RCL38570.1"/>
    </source>
</evidence>